<keyword evidence="1" id="KW-0677">Repeat</keyword>
<evidence type="ECO:0000313" key="3">
    <source>
        <dbReference type="EMBL" id="SFS76400.1"/>
    </source>
</evidence>
<dbReference type="NCBIfam" id="TIGR03696">
    <property type="entry name" value="Rhs_assc_core"/>
    <property type="match status" value="1"/>
</dbReference>
<dbReference type="PANTHER" id="PTHR32305:SF17">
    <property type="entry name" value="TRNA NUCLEASE WAPA"/>
    <property type="match status" value="1"/>
</dbReference>
<dbReference type="InterPro" id="IPR056823">
    <property type="entry name" value="TEN-like_YD-shell"/>
</dbReference>
<sequence>MVSMTRDGKAYYYHTNYRGDVTALTDSTGTEVATYEYDAFGNLVKETGDVDNPYRYAGYRYDEVTALYYLQSRYYNPEMGRFLTRDTFVGEEKDPLSLNKYSYVSNNPIAYDDPTGHFIPAWIVTGLLIAIGEAAAEFLWDYGWKFWKWPKWKFCKTVAKNFAIELGGAVFQTIKVIRWGKKVFWPTIKKTFSHRKKYYKAIKTLKSRLKTEIKKRWRVLKKFRK</sequence>
<organism evidence="3 4">
    <name type="scientific">Marininema halotolerans</name>
    <dbReference type="NCBI Taxonomy" id="1155944"/>
    <lineage>
        <taxon>Bacteria</taxon>
        <taxon>Bacillati</taxon>
        <taxon>Bacillota</taxon>
        <taxon>Bacilli</taxon>
        <taxon>Bacillales</taxon>
        <taxon>Thermoactinomycetaceae</taxon>
        <taxon>Marininema</taxon>
    </lineage>
</organism>
<dbReference type="InterPro" id="IPR050708">
    <property type="entry name" value="T6SS_VgrG/RHS"/>
</dbReference>
<dbReference type="PANTHER" id="PTHR32305">
    <property type="match status" value="1"/>
</dbReference>
<name>A0A1I6SHP6_9BACL</name>
<dbReference type="AlphaFoldDB" id="A0A1I6SHP6"/>
<evidence type="ECO:0000313" key="4">
    <source>
        <dbReference type="Proteomes" id="UP000198660"/>
    </source>
</evidence>
<dbReference type="EMBL" id="FPAA01000007">
    <property type="protein sequence ID" value="SFS76400.1"/>
    <property type="molecule type" value="Genomic_DNA"/>
</dbReference>
<keyword evidence="4" id="KW-1185">Reference proteome</keyword>
<dbReference type="OrthoDB" id="41445at2"/>
<evidence type="ECO:0000259" key="2">
    <source>
        <dbReference type="Pfam" id="PF25023"/>
    </source>
</evidence>
<evidence type="ECO:0000256" key="1">
    <source>
        <dbReference type="ARBA" id="ARBA00022737"/>
    </source>
</evidence>
<dbReference type="Pfam" id="PF25023">
    <property type="entry name" value="TEN_YD-shell"/>
    <property type="match status" value="1"/>
</dbReference>
<reference evidence="4" key="1">
    <citation type="submission" date="2016-10" db="EMBL/GenBank/DDBJ databases">
        <authorList>
            <person name="Varghese N."/>
            <person name="Submissions S."/>
        </authorList>
    </citation>
    <scope>NUCLEOTIDE SEQUENCE [LARGE SCALE GENOMIC DNA]</scope>
    <source>
        <strain evidence="4">DSM 45789</strain>
    </source>
</reference>
<gene>
    <name evidence="3" type="ORF">SAMN05444972_10795</name>
</gene>
<dbReference type="InterPro" id="IPR022385">
    <property type="entry name" value="Rhs_assc_core"/>
</dbReference>
<protein>
    <submittedName>
        <fullName evidence="3">RHS repeat-associated core domain-containing protein</fullName>
    </submittedName>
</protein>
<dbReference type="Proteomes" id="UP000198660">
    <property type="component" value="Unassembled WGS sequence"/>
</dbReference>
<proteinExistence type="predicted"/>
<dbReference type="Gene3D" id="2.180.10.10">
    <property type="entry name" value="RHS repeat-associated core"/>
    <property type="match status" value="1"/>
</dbReference>
<feature type="domain" description="Teneurin-like YD-shell" evidence="2">
    <location>
        <begin position="3"/>
        <end position="109"/>
    </location>
</feature>
<accession>A0A1I6SHP6</accession>